<dbReference type="Pfam" id="PF26226">
    <property type="entry name" value="DUF8052"/>
    <property type="match status" value="1"/>
</dbReference>
<evidence type="ECO:0000313" key="3">
    <source>
        <dbReference type="Proteomes" id="UP000242520"/>
    </source>
</evidence>
<reference evidence="3" key="1">
    <citation type="submission" date="2016-11" db="EMBL/GenBank/DDBJ databases">
        <authorList>
            <person name="Varghese N."/>
            <person name="Submissions S."/>
        </authorList>
    </citation>
    <scope>NUCLEOTIDE SEQUENCE [LARGE SCALE GENOMIC DNA]</scope>
    <source>
        <strain evidence="3">DSM 15285</strain>
    </source>
</reference>
<dbReference type="EMBL" id="FQXH01000016">
    <property type="protein sequence ID" value="SHH32141.1"/>
    <property type="molecule type" value="Genomic_DNA"/>
</dbReference>
<proteinExistence type="predicted"/>
<keyword evidence="3" id="KW-1185">Reference proteome</keyword>
<accession>A0A1M5S153</accession>
<dbReference type="OrthoDB" id="2836917at2"/>
<dbReference type="AlphaFoldDB" id="A0A1M5S153"/>
<dbReference type="STRING" id="1123350.SAMN02744040_01591"/>
<sequence length="165" mass="20091">MDNIVIQKLKKAMAYNFNLYENYNLDQFHFEFMGEFIIKNEKYFLSKKNVVWGYENREYVFVKKLENLTEEDINYFLIFSKMAMEKLVKVHENHMSTHITLFIECKQKESNITKKIKKIKMRKSYMWGLRGWSNLRIIIFDSSQNEFIFNKDSKEVINFYKGVLN</sequence>
<feature type="domain" description="DUF8052" evidence="1">
    <location>
        <begin position="3"/>
        <end position="161"/>
    </location>
</feature>
<protein>
    <recommendedName>
        <fullName evidence="1">DUF8052 domain-containing protein</fullName>
    </recommendedName>
</protein>
<name>A0A1M5S153_9FIRM</name>
<evidence type="ECO:0000259" key="1">
    <source>
        <dbReference type="Pfam" id="PF26226"/>
    </source>
</evidence>
<dbReference type="Proteomes" id="UP000242520">
    <property type="component" value="Unassembled WGS sequence"/>
</dbReference>
<evidence type="ECO:0000313" key="2">
    <source>
        <dbReference type="EMBL" id="SHH32141.1"/>
    </source>
</evidence>
<gene>
    <name evidence="2" type="ORF">SAMN02744040_01591</name>
</gene>
<dbReference type="InterPro" id="IPR058365">
    <property type="entry name" value="DUF8052"/>
</dbReference>
<organism evidence="2 3">
    <name type="scientific">Tepidibacter thalassicus DSM 15285</name>
    <dbReference type="NCBI Taxonomy" id="1123350"/>
    <lineage>
        <taxon>Bacteria</taxon>
        <taxon>Bacillati</taxon>
        <taxon>Bacillota</taxon>
        <taxon>Clostridia</taxon>
        <taxon>Peptostreptococcales</taxon>
        <taxon>Peptostreptococcaceae</taxon>
        <taxon>Tepidibacter</taxon>
    </lineage>
</organism>
<dbReference type="RefSeq" id="WP_143145400.1">
    <property type="nucleotide sequence ID" value="NZ_FQXH01000016.1"/>
</dbReference>